<evidence type="ECO:0000256" key="1">
    <source>
        <dbReference type="ARBA" id="ARBA00022723"/>
    </source>
</evidence>
<dbReference type="AlphaFoldDB" id="A0A0W8G310"/>
<reference evidence="4" key="1">
    <citation type="journal article" date="2015" name="Proc. Natl. Acad. Sci. U.S.A.">
        <title>Networks of energetic and metabolic interactions define dynamics in microbial communities.</title>
        <authorList>
            <person name="Embree M."/>
            <person name="Liu J.K."/>
            <person name="Al-Bassam M.M."/>
            <person name="Zengler K."/>
        </authorList>
    </citation>
    <scope>NUCLEOTIDE SEQUENCE</scope>
</reference>
<gene>
    <name evidence="4" type="ORF">ASZ90_002682</name>
</gene>
<sequence length="462" mass="49784">MKALPGGRGLFSCRARGSEAGVTIALPAPTGYPGPSRRRAWGRAPPANAIPEVFMLDSVLAFLDTQRDEIIALQRRMTAIPALGPLNGGDGERQKADDLVLYLKGLGLPEAIWANAPDDRVSCGHRPNLAVVIPGADTSRTFWTISHLDVVPPGDLSLWDSDPYELVVDGDMIRGRGVEDNQQAMAASLILAKALVEKGITPPINYGMLFVSDEETGSKHGLDYVAANHPELFTPNDLFLIPDFGRPDGEMVEVAEKSMLWLKISLFGRQCHASTPDEGINTFVAASDLALRLLALHETFPAEDALFSPPRSTFSPTKKEANVENINTIPGRDVFYVDCRVLPVYDLDDVLAAVRGICAAVAEARGVEVAIDIVQKEQAAPATPVDSEIVTRVMAAIRAVLHNDPKPMGIGGGTVAAFLRRRGYQAVVWSCLMHNAHQPNERSSIAMTMADAKVMARVLLGA</sequence>
<dbReference type="InterPro" id="IPR002933">
    <property type="entry name" value="Peptidase_M20"/>
</dbReference>
<keyword evidence="2" id="KW-0378">Hydrolase</keyword>
<dbReference type="InterPro" id="IPR050072">
    <property type="entry name" value="Peptidase_M20A"/>
</dbReference>
<dbReference type="SUPFAM" id="SSF55031">
    <property type="entry name" value="Bacterial exopeptidase dimerisation domain"/>
    <property type="match status" value="1"/>
</dbReference>
<dbReference type="PANTHER" id="PTHR43808">
    <property type="entry name" value="ACETYLORNITHINE DEACETYLASE"/>
    <property type="match status" value="1"/>
</dbReference>
<dbReference type="InterPro" id="IPR036264">
    <property type="entry name" value="Bact_exopeptidase_dim_dom"/>
</dbReference>
<dbReference type="PANTHER" id="PTHR43808:SF32">
    <property type="entry name" value="ARGE_DAPE-RELATED DEACYLASE"/>
    <property type="match status" value="1"/>
</dbReference>
<evidence type="ECO:0000313" key="4">
    <source>
        <dbReference type="EMBL" id="KUG27465.1"/>
    </source>
</evidence>
<dbReference type="GO" id="GO:0046872">
    <property type="term" value="F:metal ion binding"/>
    <property type="evidence" value="ECO:0007669"/>
    <property type="project" value="UniProtKB-KW"/>
</dbReference>
<organism evidence="4">
    <name type="scientific">hydrocarbon metagenome</name>
    <dbReference type="NCBI Taxonomy" id="938273"/>
    <lineage>
        <taxon>unclassified sequences</taxon>
        <taxon>metagenomes</taxon>
        <taxon>ecological metagenomes</taxon>
    </lineage>
</organism>
<protein>
    <submittedName>
        <fullName evidence="4">Succinyl-diaminopimelate desuccinylase</fullName>
    </submittedName>
</protein>
<dbReference type="NCBIfam" id="NF010589">
    <property type="entry name" value="PRK13983.1"/>
    <property type="match status" value="1"/>
</dbReference>
<name>A0A0W8G310_9ZZZZ</name>
<dbReference type="Pfam" id="PF01546">
    <property type="entry name" value="Peptidase_M20"/>
    <property type="match status" value="1"/>
</dbReference>
<dbReference type="EMBL" id="LNQE01000326">
    <property type="protein sequence ID" value="KUG27465.1"/>
    <property type="molecule type" value="Genomic_DNA"/>
</dbReference>
<evidence type="ECO:0000256" key="2">
    <source>
        <dbReference type="ARBA" id="ARBA00022801"/>
    </source>
</evidence>
<dbReference type="GO" id="GO:0016787">
    <property type="term" value="F:hydrolase activity"/>
    <property type="evidence" value="ECO:0007669"/>
    <property type="project" value="UniProtKB-KW"/>
</dbReference>
<accession>A0A0W8G310</accession>
<dbReference type="InterPro" id="IPR011650">
    <property type="entry name" value="Peptidase_M20_dimer"/>
</dbReference>
<comment type="caution">
    <text evidence="4">The sequence shown here is derived from an EMBL/GenBank/DDBJ whole genome shotgun (WGS) entry which is preliminary data.</text>
</comment>
<proteinExistence type="predicted"/>
<keyword evidence="1" id="KW-0479">Metal-binding</keyword>
<dbReference type="Gene3D" id="3.30.70.360">
    <property type="match status" value="1"/>
</dbReference>
<feature type="domain" description="Peptidase M20 dimerisation" evidence="3">
    <location>
        <begin position="255"/>
        <end position="362"/>
    </location>
</feature>
<evidence type="ECO:0000259" key="3">
    <source>
        <dbReference type="Pfam" id="PF07687"/>
    </source>
</evidence>
<dbReference type="Gene3D" id="3.40.630.10">
    <property type="entry name" value="Zn peptidases"/>
    <property type="match status" value="1"/>
</dbReference>
<dbReference type="SUPFAM" id="SSF53187">
    <property type="entry name" value="Zn-dependent exopeptidases"/>
    <property type="match status" value="1"/>
</dbReference>
<dbReference type="Pfam" id="PF07687">
    <property type="entry name" value="M20_dimer"/>
    <property type="match status" value="1"/>
</dbReference>